<proteinExistence type="inferred from homology"/>
<dbReference type="SUPFAM" id="SSF55315">
    <property type="entry name" value="L30e-like"/>
    <property type="match status" value="1"/>
</dbReference>
<dbReference type="GO" id="GO:0022625">
    <property type="term" value="C:cytosolic large ribosomal subunit"/>
    <property type="evidence" value="ECO:0007669"/>
    <property type="project" value="UniProtKB-UniRule"/>
</dbReference>
<dbReference type="Proteomes" id="UP000717585">
    <property type="component" value="Unassembled WGS sequence"/>
</dbReference>
<evidence type="ECO:0000259" key="5">
    <source>
        <dbReference type="Pfam" id="PF01248"/>
    </source>
</evidence>
<name>A0A8J6AWA8_9EUKA</name>
<dbReference type="InterPro" id="IPR004038">
    <property type="entry name" value="Ribosomal_eL8/eL30/eS12/Gad45"/>
</dbReference>
<gene>
    <name evidence="6" type="ORF">J8273_2700</name>
</gene>
<dbReference type="InterPro" id="IPR029064">
    <property type="entry name" value="Ribosomal_eL30-like_sf"/>
</dbReference>
<evidence type="ECO:0000313" key="7">
    <source>
        <dbReference type="Proteomes" id="UP000717585"/>
    </source>
</evidence>
<keyword evidence="3 4" id="KW-0687">Ribonucleoprotein</keyword>
<comment type="caution">
    <text evidence="6">The sequence shown here is derived from an EMBL/GenBank/DDBJ whole genome shotgun (WGS) entry which is preliminary data.</text>
</comment>
<accession>A0A8J6AWA8</accession>
<sequence>MGRVMSQEGHKHMDLTRYTKFPKYVKIQRHKQTLNQRLKTPASIHHFSHTLEKNVATNVVSFLSKYKPEDKTQKKARLQALAEAKAEGKEIAQKKPYFAKFGVKHVTTLIEKKQAKLVIIAADVDPIEVVLHLPALCRKQGIPYAIINGKAVLGQITHMSTCTCLAITDVREEEKREFDSLVQAISGFMEGVNVHQEGRNILGAKSQAVIDGVAARLAREQANRREL</sequence>
<organism evidence="6 7">
    <name type="scientific">Carpediemonas membranifera</name>
    <dbReference type="NCBI Taxonomy" id="201153"/>
    <lineage>
        <taxon>Eukaryota</taxon>
        <taxon>Metamonada</taxon>
        <taxon>Carpediemonas-like organisms</taxon>
        <taxon>Carpediemonas</taxon>
    </lineage>
</organism>
<reference evidence="6" key="1">
    <citation type="submission" date="2021-05" db="EMBL/GenBank/DDBJ databases">
        <title>A free-living protist that lacks canonical eukaryotic 1 DNA replication and segregation systems.</title>
        <authorList>
            <person name="Salas-Leiva D.E."/>
            <person name="Tromer E.C."/>
            <person name="Curtis B.A."/>
            <person name="Jerlstrom-Hultqvist J."/>
            <person name="Kolisko M."/>
            <person name="Yi Z."/>
            <person name="Salas-Leiva J.S."/>
            <person name="Gallot-Lavallee L."/>
            <person name="Kops G.J.P.L."/>
            <person name="Archibald J.M."/>
            <person name="Simpson A.G.B."/>
            <person name="Roger A.J."/>
        </authorList>
    </citation>
    <scope>NUCLEOTIDE SEQUENCE</scope>
    <source>
        <strain evidence="6">BICM</strain>
    </source>
</reference>
<dbReference type="InterPro" id="IPR004037">
    <property type="entry name" value="Ribosomal_eL8-like_CS"/>
</dbReference>
<dbReference type="PRINTS" id="PR00881">
    <property type="entry name" value="L7ARS6FAMILY"/>
</dbReference>
<dbReference type="PANTHER" id="PTHR23105">
    <property type="entry name" value="RIBOSOMAL PROTEIN L7AE FAMILY MEMBER"/>
    <property type="match status" value="1"/>
</dbReference>
<dbReference type="PRINTS" id="PR00882">
    <property type="entry name" value="RIBOSOMALL7A"/>
</dbReference>
<dbReference type="GO" id="GO:0042254">
    <property type="term" value="P:ribosome biogenesis"/>
    <property type="evidence" value="ECO:0007669"/>
    <property type="project" value="InterPro"/>
</dbReference>
<comment type="similarity">
    <text evidence="1 4">Belongs to the eukaryotic ribosomal protein eL8 family.</text>
</comment>
<dbReference type="InterPro" id="IPR050257">
    <property type="entry name" value="eL8/uL1-like"/>
</dbReference>
<dbReference type="InterPro" id="IPR001921">
    <property type="entry name" value="Ribosomal_eL8_euk"/>
</dbReference>
<keyword evidence="2 4" id="KW-0689">Ribosomal protein</keyword>
<evidence type="ECO:0000256" key="1">
    <source>
        <dbReference type="ARBA" id="ARBA00007337"/>
    </source>
</evidence>
<dbReference type="PROSITE" id="PS01082">
    <property type="entry name" value="RIBOSOMAL_L7AE"/>
    <property type="match status" value="1"/>
</dbReference>
<evidence type="ECO:0000256" key="3">
    <source>
        <dbReference type="ARBA" id="ARBA00023274"/>
    </source>
</evidence>
<protein>
    <recommendedName>
        <fullName evidence="4">60S ribosomal protein L7a</fullName>
    </recommendedName>
</protein>
<keyword evidence="7" id="KW-1185">Reference proteome</keyword>
<dbReference type="EMBL" id="JAHDYR010000008">
    <property type="protein sequence ID" value="KAG9395788.1"/>
    <property type="molecule type" value="Genomic_DNA"/>
</dbReference>
<comment type="function">
    <text evidence="4">Component of the ribosome.</text>
</comment>
<dbReference type="AlphaFoldDB" id="A0A8J6AWA8"/>
<evidence type="ECO:0000313" key="6">
    <source>
        <dbReference type="EMBL" id="KAG9395788.1"/>
    </source>
</evidence>
<evidence type="ECO:0000256" key="4">
    <source>
        <dbReference type="RuleBase" id="RU367042"/>
    </source>
</evidence>
<dbReference type="InterPro" id="IPR018492">
    <property type="entry name" value="Ribosomal_eL8/Nhp2"/>
</dbReference>
<dbReference type="Gene3D" id="3.30.1330.30">
    <property type="match status" value="1"/>
</dbReference>
<feature type="domain" description="Ribosomal protein eL8/eL30/eS12/Gadd45" evidence="5">
    <location>
        <begin position="95"/>
        <end position="172"/>
    </location>
</feature>
<dbReference type="OrthoDB" id="29563at2759"/>
<evidence type="ECO:0000256" key="2">
    <source>
        <dbReference type="ARBA" id="ARBA00022980"/>
    </source>
</evidence>
<dbReference type="GO" id="GO:0003723">
    <property type="term" value="F:RNA binding"/>
    <property type="evidence" value="ECO:0007669"/>
    <property type="project" value="UniProtKB-UniRule"/>
</dbReference>
<dbReference type="Pfam" id="PF01248">
    <property type="entry name" value="Ribosomal_L7Ae"/>
    <property type="match status" value="1"/>
</dbReference>